<dbReference type="Pfam" id="PF09995">
    <property type="entry name" value="MPAB_Lcp_cat"/>
    <property type="match status" value="1"/>
</dbReference>
<evidence type="ECO:0000259" key="1">
    <source>
        <dbReference type="Pfam" id="PF09995"/>
    </source>
</evidence>
<dbReference type="OrthoDB" id="108890at2"/>
<protein>
    <recommendedName>
        <fullName evidence="1">ER-bound oxygenase mpaB/mpaB'/Rubber oxygenase catalytic domain-containing protein</fullName>
    </recommendedName>
</protein>
<sequence length="305" mass="32652">MIGALAEPLRRALQGQVRRLTAADGRRVDFTRPPGAAGWFDADAVCWRVHADFVPMLVGGIRALLLQALHPLALAAVWDHSNLRGDLRGRLGRTALFIAATTYGDAAMAAQAVARVRAIHAPLHGTAPDGRAYAAADPALLTWVHVAEVSSFLDAWLLLGGDALSPQDQDRYYAETARVAQALGATQVPATRAAAQDYLQAMRTQLAGGERAQAILALLRGLGRGGPRQWLNQPYIDAGCALLPPWARGMYGLPEVDRRRDAVLLAALRPNVALLRWALRDGVAAQARQRLSAVPALTTIARPGT</sequence>
<keyword evidence="3" id="KW-1185">Reference proteome</keyword>
<dbReference type="EMBL" id="MWQO01000042">
    <property type="protein sequence ID" value="THD09092.1"/>
    <property type="molecule type" value="Genomic_DNA"/>
</dbReference>
<proteinExistence type="predicted"/>
<comment type="caution">
    <text evidence="2">The sequence shown here is derived from an EMBL/GenBank/DDBJ whole genome shotgun (WGS) entry which is preliminary data.</text>
</comment>
<organism evidence="2 3">
    <name type="scientific">Metallibacterium scheffleri</name>
    <dbReference type="NCBI Taxonomy" id="993689"/>
    <lineage>
        <taxon>Bacteria</taxon>
        <taxon>Pseudomonadati</taxon>
        <taxon>Pseudomonadota</taxon>
        <taxon>Gammaproteobacteria</taxon>
        <taxon>Lysobacterales</taxon>
        <taxon>Rhodanobacteraceae</taxon>
        <taxon>Metallibacterium</taxon>
    </lineage>
</organism>
<dbReference type="InterPro" id="IPR018713">
    <property type="entry name" value="MPAB/Lcp_cat_dom"/>
</dbReference>
<accession>A0A4S3KJW0</accession>
<dbReference type="GO" id="GO:0016491">
    <property type="term" value="F:oxidoreductase activity"/>
    <property type="evidence" value="ECO:0007669"/>
    <property type="project" value="InterPro"/>
</dbReference>
<feature type="domain" description="ER-bound oxygenase mpaB/mpaB'/Rubber oxygenase catalytic" evidence="1">
    <location>
        <begin position="47"/>
        <end position="268"/>
    </location>
</feature>
<reference evidence="2 3" key="1">
    <citation type="submission" date="2017-02" db="EMBL/GenBank/DDBJ databases">
        <title>Whole genome sequencing of Metallibacterium scheffleri DSM 24874 (T).</title>
        <authorList>
            <person name="Kumar S."/>
            <person name="Patil P."/>
            <person name="Patil P.B."/>
        </authorList>
    </citation>
    <scope>NUCLEOTIDE SEQUENCE [LARGE SCALE GENOMIC DNA]</scope>
    <source>
        <strain evidence="2 3">DSM 24874</strain>
    </source>
</reference>
<dbReference type="RefSeq" id="WP_081129795.1">
    <property type="nucleotide sequence ID" value="NZ_LDOS01000002.1"/>
</dbReference>
<dbReference type="PANTHER" id="PTHR36151:SF3">
    <property type="entry name" value="ER-BOUND OXYGENASE MPAB_MPAB'_RUBBER OXYGENASE CATALYTIC DOMAIN-CONTAINING PROTEIN"/>
    <property type="match status" value="1"/>
</dbReference>
<dbReference type="STRING" id="993689.GCA_002077135_03371"/>
<gene>
    <name evidence="2" type="ORF">B1806_11960</name>
</gene>
<evidence type="ECO:0000313" key="2">
    <source>
        <dbReference type="EMBL" id="THD09092.1"/>
    </source>
</evidence>
<name>A0A4S3KJW0_9GAMM</name>
<dbReference type="AlphaFoldDB" id="A0A4S3KJW0"/>
<dbReference type="PANTHER" id="PTHR36151">
    <property type="entry name" value="BLR2777 PROTEIN"/>
    <property type="match status" value="1"/>
</dbReference>
<dbReference type="Proteomes" id="UP000307749">
    <property type="component" value="Unassembled WGS sequence"/>
</dbReference>
<evidence type="ECO:0000313" key="3">
    <source>
        <dbReference type="Proteomes" id="UP000307749"/>
    </source>
</evidence>